<dbReference type="InterPro" id="IPR013783">
    <property type="entry name" value="Ig-like_fold"/>
</dbReference>
<comment type="subcellular location">
    <subcellularLocation>
        <location evidence="1">Cell membrane</location>
        <topology evidence="1">Multi-pass membrane protein</topology>
    </subcellularLocation>
</comment>
<evidence type="ECO:0000256" key="2">
    <source>
        <dbReference type="ARBA" id="ARBA00022475"/>
    </source>
</evidence>
<feature type="transmembrane region" description="Helical" evidence="8">
    <location>
        <begin position="372"/>
        <end position="391"/>
    </location>
</feature>
<evidence type="ECO:0000256" key="5">
    <source>
        <dbReference type="ARBA" id="ARBA00022692"/>
    </source>
</evidence>
<dbReference type="GO" id="GO:0005886">
    <property type="term" value="C:plasma membrane"/>
    <property type="evidence" value="ECO:0007669"/>
    <property type="project" value="UniProtKB-SubCell"/>
</dbReference>
<feature type="transmembrane region" description="Helical" evidence="8">
    <location>
        <begin position="345"/>
        <end position="365"/>
    </location>
</feature>
<feature type="chain" id="PRO_5027811329" description="Glycosyltransferase RgtA/B/C/D-like domain-containing protein" evidence="9">
    <location>
        <begin position="22"/>
        <end position="620"/>
    </location>
</feature>
<comment type="caution">
    <text evidence="11">The sequence shown here is derived from an EMBL/GenBank/DDBJ whole genome shotgun (WGS) entry which is preliminary data.</text>
</comment>
<dbReference type="InterPro" id="IPR050297">
    <property type="entry name" value="LipidA_mod_glycosyltrf_83"/>
</dbReference>
<keyword evidence="2" id="KW-1003">Cell membrane</keyword>
<keyword evidence="9" id="KW-0732">Signal</keyword>
<evidence type="ECO:0000256" key="7">
    <source>
        <dbReference type="ARBA" id="ARBA00023136"/>
    </source>
</evidence>
<dbReference type="GO" id="GO:0009103">
    <property type="term" value="P:lipopolysaccharide biosynthetic process"/>
    <property type="evidence" value="ECO:0007669"/>
    <property type="project" value="UniProtKB-ARBA"/>
</dbReference>
<dbReference type="Gene3D" id="2.60.40.10">
    <property type="entry name" value="Immunoglobulins"/>
    <property type="match status" value="1"/>
</dbReference>
<evidence type="ECO:0000313" key="11">
    <source>
        <dbReference type="EMBL" id="HEX71012.1"/>
    </source>
</evidence>
<evidence type="ECO:0000256" key="3">
    <source>
        <dbReference type="ARBA" id="ARBA00022676"/>
    </source>
</evidence>
<feature type="signal peptide" evidence="9">
    <location>
        <begin position="1"/>
        <end position="21"/>
    </location>
</feature>
<evidence type="ECO:0000256" key="9">
    <source>
        <dbReference type="SAM" id="SignalP"/>
    </source>
</evidence>
<keyword evidence="5 8" id="KW-0812">Transmembrane</keyword>
<protein>
    <recommendedName>
        <fullName evidence="10">Glycosyltransferase RgtA/B/C/D-like domain-containing protein</fullName>
    </recommendedName>
</protein>
<feature type="transmembrane region" description="Helical" evidence="8">
    <location>
        <begin position="124"/>
        <end position="146"/>
    </location>
</feature>
<gene>
    <name evidence="11" type="ORF">ENP13_07190</name>
</gene>
<organism evidence="11">
    <name type="scientific">Thermorudis sp</name>
    <dbReference type="NCBI Taxonomy" id="1969470"/>
    <lineage>
        <taxon>Bacteria</taxon>
        <taxon>Pseudomonadati</taxon>
        <taxon>Thermomicrobiota</taxon>
        <taxon>Thermomicrobia</taxon>
        <taxon>Thermomicrobia incertae sedis</taxon>
        <taxon>Thermorudis</taxon>
    </lineage>
</organism>
<dbReference type="Pfam" id="PF13231">
    <property type="entry name" value="PMT_2"/>
    <property type="match status" value="1"/>
</dbReference>
<proteinExistence type="predicted"/>
<dbReference type="PANTHER" id="PTHR33908">
    <property type="entry name" value="MANNOSYLTRANSFERASE YKCB-RELATED"/>
    <property type="match status" value="1"/>
</dbReference>
<evidence type="ECO:0000256" key="8">
    <source>
        <dbReference type="SAM" id="Phobius"/>
    </source>
</evidence>
<keyword evidence="4" id="KW-0808">Transferase</keyword>
<feature type="transmembrane region" description="Helical" evidence="8">
    <location>
        <begin position="172"/>
        <end position="201"/>
    </location>
</feature>
<reference evidence="11" key="1">
    <citation type="journal article" date="2020" name="mSystems">
        <title>Genome- and Community-Level Interaction Insights into Carbon Utilization and Element Cycling Functions of Hydrothermarchaeota in Hydrothermal Sediment.</title>
        <authorList>
            <person name="Zhou Z."/>
            <person name="Liu Y."/>
            <person name="Xu W."/>
            <person name="Pan J."/>
            <person name="Luo Z.H."/>
            <person name="Li M."/>
        </authorList>
    </citation>
    <scope>NUCLEOTIDE SEQUENCE [LARGE SCALE GENOMIC DNA]</scope>
    <source>
        <strain evidence="11">SpSt-192</strain>
    </source>
</reference>
<keyword evidence="6 8" id="KW-1133">Transmembrane helix</keyword>
<feature type="transmembrane region" description="Helical" evidence="8">
    <location>
        <begin position="318"/>
        <end position="339"/>
    </location>
</feature>
<dbReference type="EMBL" id="DSID01000543">
    <property type="protein sequence ID" value="HEX71012.1"/>
    <property type="molecule type" value="Genomic_DNA"/>
</dbReference>
<feature type="transmembrane region" description="Helical" evidence="8">
    <location>
        <begin position="98"/>
        <end position="117"/>
    </location>
</feature>
<evidence type="ECO:0000256" key="6">
    <source>
        <dbReference type="ARBA" id="ARBA00022989"/>
    </source>
</evidence>
<keyword evidence="3" id="KW-0328">Glycosyltransferase</keyword>
<dbReference type="InterPro" id="IPR038731">
    <property type="entry name" value="RgtA/B/C-like"/>
</dbReference>
<keyword evidence="7 8" id="KW-0472">Membrane</keyword>
<dbReference type="AlphaFoldDB" id="A0A7C3A8I1"/>
<sequence>MSSSAKAAVAAARAPASSLHAALALGAGPVVLYALALLWTVMRSGLPILWADDITRSMYAVQWANAPFFFPPDLVWLPAPMWLDGIAVWLGGNAWEPIFVVNGLCGAIVVLMVIAIARETRLGGALIAGVLAALSPVLVIVSASRLSEPKAWAFTMVGLYFWQRHISSRRPLAYAAAFLFCSLAALSRYELWVVPVALAGYGLFMRLRWGTPSLWVVIGSALPLALSIGALVYLNLARFGVPLYGGYPYDEGVAHLIRVLWGKSASPVQSGGETSLSPSALLERLGPLGAEVWPYVTLHLALALVGCGLAIRRRLPLVRWLPFVVASLAGLLAAGALLSGGTGGFNARLIGSGLMPVLPFAGIPLQQLQRSLARLPLGAVALLVAAVWFVAAPAPAMQLDDVRLATMAGLSWRSVSGLAVQDGDCGWLLEFAARTVLPRSTPTACFRPDMPYPAWVLAVFPAGREILVVHRLDADLGLTEFNSLRALAGPSLAFSIVCPPASSYPVPMSVQGVPQRVAPGRHFTVTVTVRNTMDFPWHIDGPCPVQGAWEWSTRPQPGEGTRFQLPRELHPGEEATWAVELEAPAIPGRYWLYFTLVQERSTWFHARPGFQPAVFEVEVR</sequence>
<evidence type="ECO:0000256" key="1">
    <source>
        <dbReference type="ARBA" id="ARBA00004651"/>
    </source>
</evidence>
<feature type="domain" description="Glycosyltransferase RgtA/B/C/D-like" evidence="10">
    <location>
        <begin position="78"/>
        <end position="225"/>
    </location>
</feature>
<accession>A0A7C3A8I1</accession>
<feature type="transmembrane region" description="Helical" evidence="8">
    <location>
        <begin position="21"/>
        <end position="42"/>
    </location>
</feature>
<name>A0A7C3A8I1_9BACT</name>
<evidence type="ECO:0000259" key="10">
    <source>
        <dbReference type="Pfam" id="PF13231"/>
    </source>
</evidence>
<evidence type="ECO:0000256" key="4">
    <source>
        <dbReference type="ARBA" id="ARBA00022679"/>
    </source>
</evidence>
<dbReference type="PANTHER" id="PTHR33908:SF11">
    <property type="entry name" value="MEMBRANE PROTEIN"/>
    <property type="match status" value="1"/>
</dbReference>
<dbReference type="GO" id="GO:0016763">
    <property type="term" value="F:pentosyltransferase activity"/>
    <property type="evidence" value="ECO:0007669"/>
    <property type="project" value="TreeGrafter"/>
</dbReference>
<feature type="transmembrane region" description="Helical" evidence="8">
    <location>
        <begin position="213"/>
        <end position="234"/>
    </location>
</feature>